<keyword evidence="1" id="KW-0051">Antiviral defense</keyword>
<gene>
    <name evidence="4" type="ordered locus">sce5682</name>
</gene>
<keyword evidence="5" id="KW-1185">Reference proteome</keyword>
<name>A9G7E2_SORC5</name>
<dbReference type="Proteomes" id="UP000002139">
    <property type="component" value="Chromosome"/>
</dbReference>
<feature type="compositionally biased region" description="Basic and acidic residues" evidence="2">
    <location>
        <begin position="60"/>
        <end position="73"/>
    </location>
</feature>
<dbReference type="PANTHER" id="PTHR36700">
    <property type="entry name" value="CRISPR SYSTEM CMR SUBUNIT CMR4"/>
    <property type="match status" value="1"/>
</dbReference>
<evidence type="ECO:0000313" key="5">
    <source>
        <dbReference type="Proteomes" id="UP000002139"/>
    </source>
</evidence>
<evidence type="ECO:0000259" key="3">
    <source>
        <dbReference type="Pfam" id="PF03787"/>
    </source>
</evidence>
<dbReference type="PANTHER" id="PTHR36700:SF1">
    <property type="entry name" value="CRISPR SYSTEM CMR SUBUNIT CMR4"/>
    <property type="match status" value="1"/>
</dbReference>
<dbReference type="KEGG" id="scl:sce5682"/>
<reference evidence="4 5" key="1">
    <citation type="journal article" date="2007" name="Nat. Biotechnol.">
        <title>Complete genome sequence of the myxobacterium Sorangium cellulosum.</title>
        <authorList>
            <person name="Schneiker S."/>
            <person name="Perlova O."/>
            <person name="Kaiser O."/>
            <person name="Gerth K."/>
            <person name="Alici A."/>
            <person name="Altmeyer M.O."/>
            <person name="Bartels D."/>
            <person name="Bekel T."/>
            <person name="Beyer S."/>
            <person name="Bode E."/>
            <person name="Bode H.B."/>
            <person name="Bolten C.J."/>
            <person name="Choudhuri J.V."/>
            <person name="Doss S."/>
            <person name="Elnakady Y.A."/>
            <person name="Frank B."/>
            <person name="Gaigalat L."/>
            <person name="Goesmann A."/>
            <person name="Groeger C."/>
            <person name="Gross F."/>
            <person name="Jelsbak L."/>
            <person name="Jelsbak L."/>
            <person name="Kalinowski J."/>
            <person name="Kegler C."/>
            <person name="Knauber T."/>
            <person name="Konietzny S."/>
            <person name="Kopp M."/>
            <person name="Krause L."/>
            <person name="Krug D."/>
            <person name="Linke B."/>
            <person name="Mahmud T."/>
            <person name="Martinez-Arias R."/>
            <person name="McHardy A.C."/>
            <person name="Merai M."/>
            <person name="Meyer F."/>
            <person name="Mormann S."/>
            <person name="Munoz-Dorado J."/>
            <person name="Perez J."/>
            <person name="Pradella S."/>
            <person name="Rachid S."/>
            <person name="Raddatz G."/>
            <person name="Rosenau F."/>
            <person name="Rueckert C."/>
            <person name="Sasse F."/>
            <person name="Scharfe M."/>
            <person name="Schuster S.C."/>
            <person name="Suen G."/>
            <person name="Treuner-Lange A."/>
            <person name="Velicer G.J."/>
            <person name="Vorholter F.-J."/>
            <person name="Weissman K.J."/>
            <person name="Welch R.D."/>
            <person name="Wenzel S.C."/>
            <person name="Whitworth D.E."/>
            <person name="Wilhelm S."/>
            <person name="Wittmann C."/>
            <person name="Bloecker H."/>
            <person name="Puehler A."/>
            <person name="Mueller R."/>
        </authorList>
    </citation>
    <scope>NUCLEOTIDE SEQUENCE [LARGE SCALE GENOMIC DNA]</scope>
    <source>
        <strain evidence="5">So ce56</strain>
    </source>
</reference>
<feature type="compositionally biased region" description="Basic and acidic residues" evidence="2">
    <location>
        <begin position="90"/>
        <end position="99"/>
    </location>
</feature>
<dbReference type="BioCyc" id="SCEL448385:SCE_RS29190-MONOMER"/>
<dbReference type="GO" id="GO:0051607">
    <property type="term" value="P:defense response to virus"/>
    <property type="evidence" value="ECO:0007669"/>
    <property type="project" value="UniProtKB-KW"/>
</dbReference>
<evidence type="ECO:0000313" key="4">
    <source>
        <dbReference type="EMBL" id="CAN95845.1"/>
    </source>
</evidence>
<dbReference type="AlphaFoldDB" id="A9G7E2"/>
<dbReference type="Pfam" id="PF03787">
    <property type="entry name" value="RAMPs"/>
    <property type="match status" value="1"/>
</dbReference>
<dbReference type="EMBL" id="AM746676">
    <property type="protein sequence ID" value="CAN95845.1"/>
    <property type="molecule type" value="Genomic_DNA"/>
</dbReference>
<dbReference type="HOGENOM" id="CLU_047795_0_0_7"/>
<evidence type="ECO:0000256" key="1">
    <source>
        <dbReference type="ARBA" id="ARBA00023118"/>
    </source>
</evidence>
<dbReference type="STRING" id="448385.sce5682"/>
<dbReference type="eggNOG" id="COG1336">
    <property type="taxonomic scope" value="Bacteria"/>
</dbReference>
<feature type="domain" description="CRISPR type III-associated protein" evidence="3">
    <location>
        <begin position="12"/>
        <end position="313"/>
    </location>
</feature>
<dbReference type="InterPro" id="IPR005537">
    <property type="entry name" value="RAMP_III_fam"/>
</dbReference>
<protein>
    <recommendedName>
        <fullName evidence="3">CRISPR type III-associated protein domain-containing protein</fullName>
    </recommendedName>
</protein>
<evidence type="ECO:0000256" key="2">
    <source>
        <dbReference type="SAM" id="MobiDB-lite"/>
    </source>
</evidence>
<proteinExistence type="predicted"/>
<dbReference type="InterPro" id="IPR013410">
    <property type="entry name" value="CRISPR-assoc_RAMP_Cmr4"/>
</dbReference>
<dbReference type="NCBIfam" id="TIGR02580">
    <property type="entry name" value="cas_RAMP_Cmr4"/>
    <property type="match status" value="1"/>
</dbReference>
<dbReference type="OrthoDB" id="9789361at2"/>
<dbReference type="RefSeq" id="WP_012238310.1">
    <property type="nucleotide sequence ID" value="NC_010162.1"/>
</dbReference>
<organism evidence="4 5">
    <name type="scientific">Sorangium cellulosum (strain So ce56)</name>
    <name type="common">Polyangium cellulosum (strain So ce56)</name>
    <dbReference type="NCBI Taxonomy" id="448385"/>
    <lineage>
        <taxon>Bacteria</taxon>
        <taxon>Pseudomonadati</taxon>
        <taxon>Myxococcota</taxon>
        <taxon>Polyangia</taxon>
        <taxon>Polyangiales</taxon>
        <taxon>Polyangiaceae</taxon>
        <taxon>Sorangium</taxon>
    </lineage>
</organism>
<feature type="region of interest" description="Disordered" evidence="2">
    <location>
        <begin position="60"/>
        <end position="107"/>
    </location>
</feature>
<sequence length="330" mass="35127">MSAWGRAVVCGIYTVSPLHVSTGQAEGAIDLPVTKEPHTGFPMIPASSLKGVARDAFEHDAKKGKDDTKREPEVNNEVNTLFGPKPKRSNGADREEQRGEGSAGAAPTSSLFAGALVFTEARLMAYAARSLNRPFLYVTCRLVLERLGRDLRAAGIGDLGALSLPAGSAEVLVADKALAKAPLVIEDLVYLDAIAESADLKRIAGSLARLLPDGEEDTRSRVEKGLVVIPDGDFSVLVRRLPVRARIRLDDNKTTSGDDGNLWYEEQVPSDCLFVSMIGARRGQGALLDKLQAKSSLLEVSQIGGNETVGEGICWWRVGCASATDGKGAT</sequence>
<accession>A9G7E2</accession>